<name>A0A4C1XHC2_EUMVA</name>
<evidence type="ECO:0000313" key="3">
    <source>
        <dbReference type="Proteomes" id="UP000299102"/>
    </source>
</evidence>
<sequence>MKWWVAAPSGPEKLDDGEPRRSGKTTTITQHVLGEPSQSKRSPTSMNTRNPNRITSALSLPASEEKLGRVIKEDGVHGGGRDVAHRNSHSQYEMLQQKPLFHVHIL</sequence>
<keyword evidence="3" id="KW-1185">Reference proteome</keyword>
<feature type="region of interest" description="Disordered" evidence="1">
    <location>
        <begin position="1"/>
        <end position="61"/>
    </location>
</feature>
<evidence type="ECO:0000313" key="2">
    <source>
        <dbReference type="EMBL" id="GBP61607.1"/>
    </source>
</evidence>
<evidence type="ECO:0000256" key="1">
    <source>
        <dbReference type="SAM" id="MobiDB-lite"/>
    </source>
</evidence>
<reference evidence="2 3" key="1">
    <citation type="journal article" date="2019" name="Commun. Biol.">
        <title>The bagworm genome reveals a unique fibroin gene that provides high tensile strength.</title>
        <authorList>
            <person name="Kono N."/>
            <person name="Nakamura H."/>
            <person name="Ohtoshi R."/>
            <person name="Tomita M."/>
            <person name="Numata K."/>
            <person name="Arakawa K."/>
        </authorList>
    </citation>
    <scope>NUCLEOTIDE SEQUENCE [LARGE SCALE GENOMIC DNA]</scope>
</reference>
<feature type="compositionally biased region" description="Polar residues" evidence="1">
    <location>
        <begin position="24"/>
        <end position="58"/>
    </location>
</feature>
<dbReference type="Proteomes" id="UP000299102">
    <property type="component" value="Unassembled WGS sequence"/>
</dbReference>
<dbReference type="EMBL" id="BGZK01000818">
    <property type="protein sequence ID" value="GBP61607.1"/>
    <property type="molecule type" value="Genomic_DNA"/>
</dbReference>
<organism evidence="2 3">
    <name type="scientific">Eumeta variegata</name>
    <name type="common">Bagworm moth</name>
    <name type="synonym">Eumeta japonica</name>
    <dbReference type="NCBI Taxonomy" id="151549"/>
    <lineage>
        <taxon>Eukaryota</taxon>
        <taxon>Metazoa</taxon>
        <taxon>Ecdysozoa</taxon>
        <taxon>Arthropoda</taxon>
        <taxon>Hexapoda</taxon>
        <taxon>Insecta</taxon>
        <taxon>Pterygota</taxon>
        <taxon>Neoptera</taxon>
        <taxon>Endopterygota</taxon>
        <taxon>Lepidoptera</taxon>
        <taxon>Glossata</taxon>
        <taxon>Ditrysia</taxon>
        <taxon>Tineoidea</taxon>
        <taxon>Psychidae</taxon>
        <taxon>Oiketicinae</taxon>
        <taxon>Eumeta</taxon>
    </lineage>
</organism>
<dbReference type="AlphaFoldDB" id="A0A4C1XHC2"/>
<proteinExistence type="predicted"/>
<feature type="compositionally biased region" description="Basic and acidic residues" evidence="1">
    <location>
        <begin position="12"/>
        <end position="21"/>
    </location>
</feature>
<comment type="caution">
    <text evidence="2">The sequence shown here is derived from an EMBL/GenBank/DDBJ whole genome shotgun (WGS) entry which is preliminary data.</text>
</comment>
<accession>A0A4C1XHC2</accession>
<gene>
    <name evidence="2" type="ORF">EVAR_27494_1</name>
</gene>
<protein>
    <submittedName>
        <fullName evidence="2">Uncharacterized protein</fullName>
    </submittedName>
</protein>